<reference evidence="2" key="1">
    <citation type="submission" date="2019-03" db="EMBL/GenBank/DDBJ databases">
        <title>Single cell metagenomics reveals metabolic interactions within the superorganism composed of flagellate Streblomastix strix and complex community of Bacteroidetes bacteria on its surface.</title>
        <authorList>
            <person name="Treitli S.C."/>
            <person name="Kolisko M."/>
            <person name="Husnik F."/>
            <person name="Keeling P."/>
            <person name="Hampl V."/>
        </authorList>
    </citation>
    <scope>NUCLEOTIDE SEQUENCE</scope>
    <source>
        <strain evidence="2">STM</strain>
    </source>
</reference>
<dbReference type="AlphaFoldDB" id="A0A5J4PB18"/>
<evidence type="ECO:0000313" key="2">
    <source>
        <dbReference type="EMBL" id="KAA6306685.1"/>
    </source>
</evidence>
<comment type="caution">
    <text evidence="2">The sequence shown here is derived from an EMBL/GenBank/DDBJ whole genome shotgun (WGS) entry which is preliminary data.</text>
</comment>
<proteinExistence type="predicted"/>
<dbReference type="EMBL" id="SNRY01009722">
    <property type="protein sequence ID" value="KAA6306685.1"/>
    <property type="molecule type" value="Genomic_DNA"/>
</dbReference>
<feature type="non-terminal residue" evidence="2">
    <location>
        <position position="1"/>
    </location>
</feature>
<name>A0A5J4PB18_9ZZZZ</name>
<evidence type="ECO:0000259" key="1">
    <source>
        <dbReference type="Pfam" id="PF16653"/>
    </source>
</evidence>
<protein>
    <submittedName>
        <fullName evidence="2">Saccharopine dehydrogenase</fullName>
        <ecNumber evidence="2">1.5.1.7</ecNumber>
    </submittedName>
</protein>
<keyword evidence="2" id="KW-0560">Oxidoreductase</keyword>
<organism evidence="2">
    <name type="scientific">termite gut metagenome</name>
    <dbReference type="NCBI Taxonomy" id="433724"/>
    <lineage>
        <taxon>unclassified sequences</taxon>
        <taxon>metagenomes</taxon>
        <taxon>organismal metagenomes</taxon>
    </lineage>
</organism>
<dbReference type="Gene3D" id="3.40.50.720">
    <property type="entry name" value="NAD(P)-binding Rossmann-like Domain"/>
    <property type="match status" value="1"/>
</dbReference>
<accession>A0A5J4PB18</accession>
<dbReference type="Pfam" id="PF16653">
    <property type="entry name" value="Sacchrp_dh_C"/>
    <property type="match status" value="1"/>
</dbReference>
<feature type="domain" description="Saccharopine dehydrogenase-like C-terminal" evidence="1">
    <location>
        <begin position="5"/>
        <end position="57"/>
    </location>
</feature>
<dbReference type="EC" id="1.5.1.7" evidence="2"/>
<sequence>QAAYKETGMQAVSYTTGVPAMIGALLFLKGEWTCPGVNNVEEFNPDPFMDQLNKQGLPWHEIFDKDLEI</sequence>
<gene>
    <name evidence="2" type="ORF">EZS27_041653</name>
</gene>
<dbReference type="InterPro" id="IPR032095">
    <property type="entry name" value="Sacchrp_dh-like_C"/>
</dbReference>
<dbReference type="GO" id="GO:0004754">
    <property type="term" value="F:saccharopine dehydrogenase (NAD+, L-lysine-forming) activity"/>
    <property type="evidence" value="ECO:0007669"/>
    <property type="project" value="UniProtKB-EC"/>
</dbReference>